<evidence type="ECO:0000313" key="5">
    <source>
        <dbReference type="EMBL" id="KAL2495221.1"/>
    </source>
</evidence>
<dbReference type="InterPro" id="IPR000858">
    <property type="entry name" value="S_locus_glycoprot_dom"/>
</dbReference>
<dbReference type="InterPro" id="IPR001480">
    <property type="entry name" value="Bulb-type_lectin_dom"/>
</dbReference>
<keyword evidence="1" id="KW-0732">Signal</keyword>
<evidence type="ECO:0000259" key="4">
    <source>
        <dbReference type="PROSITE" id="PS50927"/>
    </source>
</evidence>
<dbReference type="Proteomes" id="UP001604277">
    <property type="component" value="Unassembled WGS sequence"/>
</dbReference>
<dbReference type="EMBL" id="JBFOLJ010000011">
    <property type="protein sequence ID" value="KAL2495221.1"/>
    <property type="molecule type" value="Genomic_DNA"/>
</dbReference>
<dbReference type="SUPFAM" id="SSF51110">
    <property type="entry name" value="alpha-D-mannose-specific plant lectins"/>
    <property type="match status" value="1"/>
</dbReference>
<dbReference type="InterPro" id="IPR036426">
    <property type="entry name" value="Bulb-type_lectin_dom_sf"/>
</dbReference>
<dbReference type="PROSITE" id="PS50927">
    <property type="entry name" value="BULB_LECTIN"/>
    <property type="match status" value="1"/>
</dbReference>
<keyword evidence="2" id="KW-1015">Disulfide bond</keyword>
<comment type="caution">
    <text evidence="5">The sequence shown here is derived from an EMBL/GenBank/DDBJ whole genome shotgun (WGS) entry which is preliminary data.</text>
</comment>
<evidence type="ECO:0000256" key="3">
    <source>
        <dbReference type="ARBA" id="ARBA00023180"/>
    </source>
</evidence>
<evidence type="ECO:0000313" key="6">
    <source>
        <dbReference type="Proteomes" id="UP001604277"/>
    </source>
</evidence>
<keyword evidence="3" id="KW-0325">Glycoprotein</keyword>
<protein>
    <submittedName>
        <fullName evidence="5">G-type lectin S-receptor-like serine/threonine-protein kinase</fullName>
    </submittedName>
</protein>
<dbReference type="Pfam" id="PF01453">
    <property type="entry name" value="B_lectin"/>
    <property type="match status" value="1"/>
</dbReference>
<dbReference type="Gene3D" id="2.90.10.10">
    <property type="entry name" value="Bulb-type lectin domain"/>
    <property type="match status" value="1"/>
</dbReference>
<name>A0ABD1S3E1_9LAMI</name>
<evidence type="ECO:0000256" key="1">
    <source>
        <dbReference type="ARBA" id="ARBA00022729"/>
    </source>
</evidence>
<dbReference type="PANTHER" id="PTHR32444:SF183">
    <property type="entry name" value="APPLE DOMAIN-CONTAINING PROTEIN"/>
    <property type="match status" value="1"/>
</dbReference>
<gene>
    <name evidence="5" type="ORF">Fot_38978</name>
</gene>
<dbReference type="Pfam" id="PF00954">
    <property type="entry name" value="S_locus_glycop"/>
    <property type="match status" value="1"/>
</dbReference>
<dbReference type="AlphaFoldDB" id="A0ABD1S3E1"/>
<sequence length="192" mass="21572">MQTPLPKAINHPTLSKQPIDTSGILTITPGGNIIITSTSNQSSIIWTANITSRTVSNPILKILDRGNLVLKNNNNLDNYVWQSFDYPFLRQGSQIEFRSGSWDGVRFGGRLLHQNTVFKPIVVFDSDNLYYAFENSDVSIISRLVVNQSGLIKHLIWSQTHNQWTDIATMQSDSCDDYANCVILGFVAFIIH</sequence>
<feature type="domain" description="Bulb-type lectin" evidence="4">
    <location>
        <begin position="1"/>
        <end position="83"/>
    </location>
</feature>
<evidence type="ECO:0000256" key="2">
    <source>
        <dbReference type="ARBA" id="ARBA00023157"/>
    </source>
</evidence>
<reference evidence="6" key="1">
    <citation type="submission" date="2024-07" db="EMBL/GenBank/DDBJ databases">
        <title>Two chromosome-level genome assemblies of Korean endemic species Abeliophyllum distichum and Forsythia ovata (Oleaceae).</title>
        <authorList>
            <person name="Jang H."/>
        </authorList>
    </citation>
    <scope>NUCLEOTIDE SEQUENCE [LARGE SCALE GENOMIC DNA]</scope>
</reference>
<organism evidence="5 6">
    <name type="scientific">Forsythia ovata</name>
    <dbReference type="NCBI Taxonomy" id="205694"/>
    <lineage>
        <taxon>Eukaryota</taxon>
        <taxon>Viridiplantae</taxon>
        <taxon>Streptophyta</taxon>
        <taxon>Embryophyta</taxon>
        <taxon>Tracheophyta</taxon>
        <taxon>Spermatophyta</taxon>
        <taxon>Magnoliopsida</taxon>
        <taxon>eudicotyledons</taxon>
        <taxon>Gunneridae</taxon>
        <taxon>Pentapetalae</taxon>
        <taxon>asterids</taxon>
        <taxon>lamiids</taxon>
        <taxon>Lamiales</taxon>
        <taxon>Oleaceae</taxon>
        <taxon>Forsythieae</taxon>
        <taxon>Forsythia</taxon>
    </lineage>
</organism>
<keyword evidence="6" id="KW-1185">Reference proteome</keyword>
<dbReference type="PANTHER" id="PTHR32444">
    <property type="entry name" value="BULB-TYPE LECTIN DOMAIN-CONTAINING PROTEIN"/>
    <property type="match status" value="1"/>
</dbReference>
<proteinExistence type="predicted"/>
<accession>A0ABD1S3E1</accession>